<dbReference type="Proteomes" id="UP000688947">
    <property type="component" value="Unassembled WGS sequence"/>
</dbReference>
<dbReference type="PANTHER" id="PTHR46586:SF3">
    <property type="entry name" value="ANKYRIN REPEAT-CONTAINING PROTEIN"/>
    <property type="match status" value="1"/>
</dbReference>
<dbReference type="PANTHER" id="PTHR46586">
    <property type="entry name" value="ANKYRIN REPEAT-CONTAINING PROTEIN"/>
    <property type="match status" value="1"/>
</dbReference>
<evidence type="ECO:0008006" key="3">
    <source>
        <dbReference type="Google" id="ProtNLM"/>
    </source>
</evidence>
<dbReference type="InterPro" id="IPR052050">
    <property type="entry name" value="SecEffector_AnkRepeat"/>
</dbReference>
<accession>A0A8T1UVM4</accession>
<feature type="non-terminal residue" evidence="1">
    <location>
        <position position="117"/>
    </location>
</feature>
<dbReference type="EMBL" id="JAENGZ010000084">
    <property type="protein sequence ID" value="KAG6969953.1"/>
    <property type="molecule type" value="Genomic_DNA"/>
</dbReference>
<sequence length="117" mass="13455">IYLLDEQLSAAVYAAAAKGHVEIIEWLHKFHHERIYWNCIEMCGALDYGHDDVVQWLVKHSPPRPECLKLVMRSAAKTGNTAAVRWLYNECHAPAENALVHAQKEGHWETARWILVN</sequence>
<feature type="non-terminal residue" evidence="1">
    <location>
        <position position="1"/>
    </location>
</feature>
<comment type="caution">
    <text evidence="1">The sequence shown here is derived from an EMBL/GenBank/DDBJ whole genome shotgun (WGS) entry which is preliminary data.</text>
</comment>
<gene>
    <name evidence="1" type="ORF">JG687_00002918</name>
</gene>
<evidence type="ECO:0000313" key="1">
    <source>
        <dbReference type="EMBL" id="KAG6969953.1"/>
    </source>
</evidence>
<proteinExistence type="predicted"/>
<organism evidence="1 2">
    <name type="scientific">Phytophthora cactorum</name>
    <dbReference type="NCBI Taxonomy" id="29920"/>
    <lineage>
        <taxon>Eukaryota</taxon>
        <taxon>Sar</taxon>
        <taxon>Stramenopiles</taxon>
        <taxon>Oomycota</taxon>
        <taxon>Peronosporomycetes</taxon>
        <taxon>Peronosporales</taxon>
        <taxon>Peronosporaceae</taxon>
        <taxon>Phytophthora</taxon>
    </lineage>
</organism>
<protein>
    <recommendedName>
        <fullName evidence="3">Ankyrin repeat protein</fullName>
    </recommendedName>
</protein>
<reference evidence="1" key="1">
    <citation type="submission" date="2021-01" db="EMBL/GenBank/DDBJ databases">
        <title>Phytophthora aleatoria, a newly-described species from Pinus radiata is distinct from Phytophthora cactorum isolates based on comparative genomics.</title>
        <authorList>
            <person name="Mcdougal R."/>
            <person name="Panda P."/>
            <person name="Williams N."/>
            <person name="Studholme D.J."/>
        </authorList>
    </citation>
    <scope>NUCLEOTIDE SEQUENCE</scope>
    <source>
        <strain evidence="1">NZFS 3830</strain>
    </source>
</reference>
<evidence type="ECO:0000313" key="2">
    <source>
        <dbReference type="Proteomes" id="UP000688947"/>
    </source>
</evidence>
<dbReference type="OrthoDB" id="151517at2759"/>
<dbReference type="AlphaFoldDB" id="A0A8T1UVM4"/>
<name>A0A8T1UVM4_9STRA</name>